<dbReference type="AlphaFoldDB" id="A0A401TLG2"/>
<dbReference type="EMBL" id="BEZZ01104387">
    <property type="protein sequence ID" value="GCC43456.1"/>
    <property type="molecule type" value="Genomic_DNA"/>
</dbReference>
<feature type="non-terminal residue" evidence="2">
    <location>
        <position position="1"/>
    </location>
</feature>
<name>A0A401TLG2_CHIPU</name>
<accession>A0A401TLG2</accession>
<dbReference type="InterPro" id="IPR001106">
    <property type="entry name" value="Aromatic_Lyase"/>
</dbReference>
<comment type="caution">
    <text evidence="2">The sequence shown here is derived from an EMBL/GenBank/DDBJ whole genome shotgun (WGS) entry which is preliminary data.</text>
</comment>
<dbReference type="OrthoDB" id="10051290at2759"/>
<organism evidence="2 3">
    <name type="scientific">Chiloscyllium punctatum</name>
    <name type="common">Brownbanded bambooshark</name>
    <name type="synonym">Hemiscyllium punctatum</name>
    <dbReference type="NCBI Taxonomy" id="137246"/>
    <lineage>
        <taxon>Eukaryota</taxon>
        <taxon>Metazoa</taxon>
        <taxon>Chordata</taxon>
        <taxon>Craniata</taxon>
        <taxon>Vertebrata</taxon>
        <taxon>Chondrichthyes</taxon>
        <taxon>Elasmobranchii</taxon>
        <taxon>Galeomorphii</taxon>
        <taxon>Galeoidea</taxon>
        <taxon>Orectolobiformes</taxon>
        <taxon>Hemiscylliidae</taxon>
        <taxon>Chiloscyllium</taxon>
    </lineage>
</organism>
<gene>
    <name evidence="2" type="ORF">chiPu_0027462</name>
</gene>
<dbReference type="InterPro" id="IPR008948">
    <property type="entry name" value="L-Aspartase-like"/>
</dbReference>
<dbReference type="GO" id="GO:0003824">
    <property type="term" value="F:catalytic activity"/>
    <property type="evidence" value="ECO:0007669"/>
    <property type="project" value="InterPro"/>
</dbReference>
<dbReference type="STRING" id="137246.A0A401TLG2"/>
<dbReference type="PANTHER" id="PTHR10362">
    <property type="entry name" value="HISTIDINE AMMONIA-LYASE"/>
    <property type="match status" value="1"/>
</dbReference>
<proteinExistence type="inferred from homology"/>
<evidence type="ECO:0000313" key="2">
    <source>
        <dbReference type="EMBL" id="GCC43456.1"/>
    </source>
</evidence>
<dbReference type="InterPro" id="IPR024083">
    <property type="entry name" value="Fumarase/histidase_N"/>
</dbReference>
<dbReference type="Proteomes" id="UP000287033">
    <property type="component" value="Unassembled WGS sequence"/>
</dbReference>
<keyword evidence="3" id="KW-1185">Reference proteome</keyword>
<reference evidence="2 3" key="1">
    <citation type="journal article" date="2018" name="Nat. Ecol. Evol.">
        <title>Shark genomes provide insights into elasmobranch evolution and the origin of vertebrates.</title>
        <authorList>
            <person name="Hara Y"/>
            <person name="Yamaguchi K"/>
            <person name="Onimaru K"/>
            <person name="Kadota M"/>
            <person name="Koyanagi M"/>
            <person name="Keeley SD"/>
            <person name="Tatsumi K"/>
            <person name="Tanaka K"/>
            <person name="Motone F"/>
            <person name="Kageyama Y"/>
            <person name="Nozu R"/>
            <person name="Adachi N"/>
            <person name="Nishimura O"/>
            <person name="Nakagawa R"/>
            <person name="Tanegashima C"/>
            <person name="Kiyatake I"/>
            <person name="Matsumoto R"/>
            <person name="Murakumo K"/>
            <person name="Nishida K"/>
            <person name="Terakita A"/>
            <person name="Kuratani S"/>
            <person name="Sato K"/>
            <person name="Hyodo S Kuraku.S."/>
        </authorList>
    </citation>
    <scope>NUCLEOTIDE SEQUENCE [LARGE SCALE GENOMIC DNA]</scope>
</reference>
<evidence type="ECO:0000256" key="1">
    <source>
        <dbReference type="ARBA" id="ARBA00007238"/>
    </source>
</evidence>
<dbReference type="SUPFAM" id="SSF48557">
    <property type="entry name" value="L-aspartase-like"/>
    <property type="match status" value="1"/>
</dbReference>
<sequence length="67" mass="7394">ELQENLIRSHSAGVGKPLSPKRSRMLLALRINVLAKGYSGISLETLNQMIQAFNGNVQISWSVRSLT</sequence>
<dbReference type="Pfam" id="PF00221">
    <property type="entry name" value="Lyase_aromatic"/>
    <property type="match status" value="1"/>
</dbReference>
<protein>
    <submittedName>
        <fullName evidence="2">Uncharacterized protein</fullName>
    </submittedName>
</protein>
<comment type="similarity">
    <text evidence="1">Belongs to the PAL/histidase family.</text>
</comment>
<evidence type="ECO:0000313" key="3">
    <source>
        <dbReference type="Proteomes" id="UP000287033"/>
    </source>
</evidence>
<dbReference type="Gene3D" id="1.10.275.10">
    <property type="entry name" value="Fumarase/aspartase (N-terminal domain)"/>
    <property type="match status" value="1"/>
</dbReference>